<accession>A0A6A6JKD8</accession>
<gene>
    <name evidence="2" type="ORF">EI97DRAFT_39543</name>
</gene>
<proteinExistence type="predicted"/>
<feature type="region of interest" description="Disordered" evidence="1">
    <location>
        <begin position="195"/>
        <end position="225"/>
    </location>
</feature>
<keyword evidence="3" id="KW-1185">Reference proteome</keyword>
<dbReference type="AlphaFoldDB" id="A0A6A6JKD8"/>
<sequence>MDSRYPNNGHGHQHLQPGHERHHQRFSWQTAVPEEEAPPYEPPQQPLPHIETAQTSHNRAFSYAQTPIELRDPYHSSSLSHPPLPGASVQASAPIQPAETRPISPPSPASPHDDGHAPSFSADSIPTHTRADPQTNHARKLSYLSPLDTNLRPHNAPPVPMIPQTHQTEADPLPYKTPISPISAGPIINDGNLSQHQNNRKSFPAEPYSPHGFPTTPSHAVFSPHAAHGPNGLDFALHQPGQIAHPNMDIAQKGSTHEFKHSLCECTSDIGTCLTGLFCPCVLYGRTSYRLSRKSDKKDPTDMLGYKAVNGHCLLMSVSCGLWWLFPMLQRTRIRHLYKVKGGLGSDILKGCCCCCCVAIQNEREVRGREESSRRWAGPASAEVYTAPAQMKYAPQN</sequence>
<reference evidence="2" key="1">
    <citation type="journal article" date="2020" name="Stud. Mycol.">
        <title>101 Dothideomycetes genomes: a test case for predicting lifestyles and emergence of pathogens.</title>
        <authorList>
            <person name="Haridas S."/>
            <person name="Albert R."/>
            <person name="Binder M."/>
            <person name="Bloem J."/>
            <person name="Labutti K."/>
            <person name="Salamov A."/>
            <person name="Andreopoulos B."/>
            <person name="Baker S."/>
            <person name="Barry K."/>
            <person name="Bills G."/>
            <person name="Bluhm B."/>
            <person name="Cannon C."/>
            <person name="Castanera R."/>
            <person name="Culley D."/>
            <person name="Daum C."/>
            <person name="Ezra D."/>
            <person name="Gonzalez J."/>
            <person name="Henrissat B."/>
            <person name="Kuo A."/>
            <person name="Liang C."/>
            <person name="Lipzen A."/>
            <person name="Lutzoni F."/>
            <person name="Magnuson J."/>
            <person name="Mondo S."/>
            <person name="Nolan M."/>
            <person name="Ohm R."/>
            <person name="Pangilinan J."/>
            <person name="Park H.-J."/>
            <person name="Ramirez L."/>
            <person name="Alfaro M."/>
            <person name="Sun H."/>
            <person name="Tritt A."/>
            <person name="Yoshinaga Y."/>
            <person name="Zwiers L.-H."/>
            <person name="Turgeon B."/>
            <person name="Goodwin S."/>
            <person name="Spatafora J."/>
            <person name="Crous P."/>
            <person name="Grigoriev I."/>
        </authorList>
    </citation>
    <scope>NUCLEOTIDE SEQUENCE</scope>
    <source>
        <strain evidence="2">CBS 379.55</strain>
    </source>
</reference>
<dbReference type="PANTHER" id="PTHR15907">
    <property type="entry name" value="DUF614 FAMILY PROTEIN-RELATED"/>
    <property type="match status" value="1"/>
</dbReference>
<dbReference type="NCBIfam" id="TIGR01571">
    <property type="entry name" value="A_thal_Cys_rich"/>
    <property type="match status" value="1"/>
</dbReference>
<protein>
    <submittedName>
        <fullName evidence="2">PLAC8-domain-containing protein</fullName>
    </submittedName>
</protein>
<dbReference type="RefSeq" id="XP_033653967.1">
    <property type="nucleotide sequence ID" value="XM_033796320.1"/>
</dbReference>
<feature type="region of interest" description="Disordered" evidence="1">
    <location>
        <begin position="1"/>
        <end position="138"/>
    </location>
</feature>
<evidence type="ECO:0000313" key="2">
    <source>
        <dbReference type="EMBL" id="KAF2276428.1"/>
    </source>
</evidence>
<evidence type="ECO:0000256" key="1">
    <source>
        <dbReference type="SAM" id="MobiDB-lite"/>
    </source>
</evidence>
<name>A0A6A6JKD8_WESOR</name>
<dbReference type="OrthoDB" id="1045822at2759"/>
<dbReference type="InterPro" id="IPR006461">
    <property type="entry name" value="PLAC_motif_containing"/>
</dbReference>
<dbReference type="Pfam" id="PF04749">
    <property type="entry name" value="PLAC8"/>
    <property type="match status" value="1"/>
</dbReference>
<dbReference type="GeneID" id="54549495"/>
<dbReference type="EMBL" id="ML986493">
    <property type="protein sequence ID" value="KAF2276428.1"/>
    <property type="molecule type" value="Genomic_DNA"/>
</dbReference>
<organism evidence="2 3">
    <name type="scientific">Westerdykella ornata</name>
    <dbReference type="NCBI Taxonomy" id="318751"/>
    <lineage>
        <taxon>Eukaryota</taxon>
        <taxon>Fungi</taxon>
        <taxon>Dikarya</taxon>
        <taxon>Ascomycota</taxon>
        <taxon>Pezizomycotina</taxon>
        <taxon>Dothideomycetes</taxon>
        <taxon>Pleosporomycetidae</taxon>
        <taxon>Pleosporales</taxon>
        <taxon>Sporormiaceae</taxon>
        <taxon>Westerdykella</taxon>
    </lineage>
</organism>
<evidence type="ECO:0000313" key="3">
    <source>
        <dbReference type="Proteomes" id="UP000800097"/>
    </source>
</evidence>
<feature type="compositionally biased region" description="Polar residues" evidence="1">
    <location>
        <begin position="121"/>
        <end position="136"/>
    </location>
</feature>
<dbReference type="Proteomes" id="UP000800097">
    <property type="component" value="Unassembled WGS sequence"/>
</dbReference>
<feature type="compositionally biased region" description="Polar residues" evidence="1">
    <location>
        <begin position="52"/>
        <end position="65"/>
    </location>
</feature>